<comment type="caution">
    <text evidence="11">The sequence shown here is derived from an EMBL/GenBank/DDBJ whole genome shotgun (WGS) entry which is preliminary data.</text>
</comment>
<keyword evidence="6 9" id="KW-1133">Transmembrane helix</keyword>
<name>A0A2T8HPD6_9RHOB</name>
<evidence type="ECO:0000256" key="4">
    <source>
        <dbReference type="ARBA" id="ARBA00022519"/>
    </source>
</evidence>
<reference evidence="11 12" key="1">
    <citation type="submission" date="2018-04" db="EMBL/GenBank/DDBJ databases">
        <title>Pararhodobacter oceanense sp. nov., isolated from marine intertidal sediment.</title>
        <authorList>
            <person name="Wang X.-L."/>
            <person name="Du Z.-J."/>
        </authorList>
    </citation>
    <scope>NUCLEOTIDE SEQUENCE [LARGE SCALE GENOMIC DNA]</scope>
    <source>
        <strain evidence="11 12">AM505</strain>
    </source>
</reference>
<comment type="subcellular location">
    <subcellularLocation>
        <location evidence="1 9">Cell inner membrane</location>
        <topology evidence="1 9">Multi-pass membrane protein</topology>
    </subcellularLocation>
</comment>
<evidence type="ECO:0000256" key="9">
    <source>
        <dbReference type="RuleBase" id="RU369079"/>
    </source>
</evidence>
<evidence type="ECO:0000259" key="10">
    <source>
        <dbReference type="Pfam" id="PF04290"/>
    </source>
</evidence>
<sequence>MMGFAQLEAGFARILELISMALMMALVAVITYAVLGRQVFHLPVAWSEEVGAGLLAWMVLLGSAAAWYHRRHLVIDVVLRRLNRRWLRGFCIFIEIAGLLLLVVAFWGSQSMMRVSVHNSTTALGVSYSFLYLALVIGLGAMILFSIAQLLRLIRGDEAALPNYESEGEWNT</sequence>
<evidence type="ECO:0000256" key="1">
    <source>
        <dbReference type="ARBA" id="ARBA00004429"/>
    </source>
</evidence>
<keyword evidence="7 9" id="KW-0472">Membrane</keyword>
<dbReference type="InterPro" id="IPR007387">
    <property type="entry name" value="TRAP_DctQ"/>
</dbReference>
<proteinExistence type="inferred from homology"/>
<dbReference type="PANTHER" id="PTHR35011">
    <property type="entry name" value="2,3-DIKETO-L-GULONATE TRAP TRANSPORTER SMALL PERMEASE PROTEIN YIAM"/>
    <property type="match status" value="1"/>
</dbReference>
<dbReference type="GO" id="GO:0015740">
    <property type="term" value="P:C4-dicarboxylate transport"/>
    <property type="evidence" value="ECO:0007669"/>
    <property type="project" value="TreeGrafter"/>
</dbReference>
<dbReference type="PANTHER" id="PTHR35011:SF2">
    <property type="entry name" value="2,3-DIKETO-L-GULONATE TRAP TRANSPORTER SMALL PERMEASE PROTEIN YIAM"/>
    <property type="match status" value="1"/>
</dbReference>
<feature type="domain" description="Tripartite ATP-independent periplasmic transporters DctQ component" evidence="10">
    <location>
        <begin position="26"/>
        <end position="155"/>
    </location>
</feature>
<evidence type="ECO:0000256" key="6">
    <source>
        <dbReference type="ARBA" id="ARBA00022989"/>
    </source>
</evidence>
<feature type="transmembrane region" description="Helical" evidence="9">
    <location>
        <begin position="89"/>
        <end position="109"/>
    </location>
</feature>
<evidence type="ECO:0000256" key="3">
    <source>
        <dbReference type="ARBA" id="ARBA00022475"/>
    </source>
</evidence>
<feature type="transmembrane region" description="Helical" evidence="9">
    <location>
        <begin position="12"/>
        <end position="35"/>
    </location>
</feature>
<comment type="subunit">
    <text evidence="9">The complex comprises the extracytoplasmic solute receptor protein and the two transmembrane proteins.</text>
</comment>
<keyword evidence="5 9" id="KW-0812">Transmembrane</keyword>
<keyword evidence="3" id="KW-1003">Cell membrane</keyword>
<keyword evidence="2 9" id="KW-0813">Transport</keyword>
<dbReference type="OrthoDB" id="7843639at2"/>
<organism evidence="11 12">
    <name type="scientific">Pararhodobacter oceanensis</name>
    <dbReference type="NCBI Taxonomy" id="2172121"/>
    <lineage>
        <taxon>Bacteria</taxon>
        <taxon>Pseudomonadati</taxon>
        <taxon>Pseudomonadota</taxon>
        <taxon>Alphaproteobacteria</taxon>
        <taxon>Rhodobacterales</taxon>
        <taxon>Paracoccaceae</taxon>
        <taxon>Pararhodobacter</taxon>
    </lineage>
</organism>
<evidence type="ECO:0000256" key="5">
    <source>
        <dbReference type="ARBA" id="ARBA00022692"/>
    </source>
</evidence>
<keyword evidence="4 9" id="KW-0997">Cell inner membrane</keyword>
<gene>
    <name evidence="11" type="ORF">DDE20_18480</name>
</gene>
<evidence type="ECO:0000256" key="8">
    <source>
        <dbReference type="ARBA" id="ARBA00038436"/>
    </source>
</evidence>
<dbReference type="GO" id="GO:0005886">
    <property type="term" value="C:plasma membrane"/>
    <property type="evidence" value="ECO:0007669"/>
    <property type="project" value="UniProtKB-SubCell"/>
</dbReference>
<evidence type="ECO:0000256" key="2">
    <source>
        <dbReference type="ARBA" id="ARBA00022448"/>
    </source>
</evidence>
<comment type="function">
    <text evidence="9">Part of the tripartite ATP-independent periplasmic (TRAP) transport system.</text>
</comment>
<dbReference type="InterPro" id="IPR055348">
    <property type="entry name" value="DctQ"/>
</dbReference>
<accession>A0A2T8HPD6</accession>
<dbReference type="AlphaFoldDB" id="A0A2T8HPD6"/>
<dbReference type="GO" id="GO:0022857">
    <property type="term" value="F:transmembrane transporter activity"/>
    <property type="evidence" value="ECO:0007669"/>
    <property type="project" value="UniProtKB-UniRule"/>
</dbReference>
<dbReference type="EMBL" id="QDKM01000018">
    <property type="protein sequence ID" value="PVH27276.1"/>
    <property type="molecule type" value="Genomic_DNA"/>
</dbReference>
<feature type="transmembrane region" description="Helical" evidence="9">
    <location>
        <begin position="129"/>
        <end position="151"/>
    </location>
</feature>
<dbReference type="Proteomes" id="UP000245911">
    <property type="component" value="Unassembled WGS sequence"/>
</dbReference>
<comment type="similarity">
    <text evidence="8 9">Belongs to the TRAP transporter small permease family.</text>
</comment>
<evidence type="ECO:0000313" key="12">
    <source>
        <dbReference type="Proteomes" id="UP000245911"/>
    </source>
</evidence>
<evidence type="ECO:0000313" key="11">
    <source>
        <dbReference type="EMBL" id="PVH27276.1"/>
    </source>
</evidence>
<evidence type="ECO:0000256" key="7">
    <source>
        <dbReference type="ARBA" id="ARBA00023136"/>
    </source>
</evidence>
<keyword evidence="12" id="KW-1185">Reference proteome</keyword>
<protein>
    <recommendedName>
        <fullName evidence="9">TRAP transporter small permease protein</fullName>
    </recommendedName>
</protein>
<dbReference type="Pfam" id="PF04290">
    <property type="entry name" value="DctQ"/>
    <property type="match status" value="1"/>
</dbReference>
<feature type="transmembrane region" description="Helical" evidence="9">
    <location>
        <begin position="50"/>
        <end position="68"/>
    </location>
</feature>